<dbReference type="AlphaFoldDB" id="A0AA97GTX5"/>
<accession>A0AA97GTX5</accession>
<dbReference type="SMART" id="SM00347">
    <property type="entry name" value="HTH_MARR"/>
    <property type="match status" value="1"/>
</dbReference>
<reference evidence="2" key="1">
    <citation type="submission" date="2023-06" db="EMBL/GenBank/DDBJ databases">
        <title>Gordonia sp. nov. and Pseudochrobactrum sp. nov., two species isolated from the burying beetle Nicrophorus vespilloides.</title>
        <authorList>
            <person name="Poehlein A."/>
            <person name="Guzman J."/>
            <person name="Daniel R."/>
            <person name="Vilcinskas A."/>
        </authorList>
    </citation>
    <scope>NUCLEOTIDE SEQUENCE</scope>
    <source>
        <strain evidence="2">MP11Mi</strain>
    </source>
</reference>
<proteinExistence type="predicted"/>
<dbReference type="SUPFAM" id="SSF46785">
    <property type="entry name" value="Winged helix' DNA-binding domain"/>
    <property type="match status" value="1"/>
</dbReference>
<organism evidence="2">
    <name type="scientific">Gordonia sp. MP11Mi</name>
    <dbReference type="NCBI Taxonomy" id="3022769"/>
    <lineage>
        <taxon>Bacteria</taxon>
        <taxon>Bacillati</taxon>
        <taxon>Actinomycetota</taxon>
        <taxon>Actinomycetes</taxon>
        <taxon>Mycobacteriales</taxon>
        <taxon>Gordoniaceae</taxon>
        <taxon>Gordonia</taxon>
    </lineage>
</organism>
<dbReference type="InterPro" id="IPR036388">
    <property type="entry name" value="WH-like_DNA-bd_sf"/>
</dbReference>
<dbReference type="InterPro" id="IPR052526">
    <property type="entry name" value="HTH-type_Bedaq_tolerance"/>
</dbReference>
<dbReference type="GO" id="GO:0003700">
    <property type="term" value="F:DNA-binding transcription factor activity"/>
    <property type="evidence" value="ECO:0007669"/>
    <property type="project" value="InterPro"/>
</dbReference>
<protein>
    <recommendedName>
        <fullName evidence="1">HTH marR-type domain-containing protein</fullName>
    </recommendedName>
</protein>
<dbReference type="InterPro" id="IPR000835">
    <property type="entry name" value="HTH_MarR-typ"/>
</dbReference>
<gene>
    <name evidence="2" type="ORF">MP11Mi_15910</name>
</gene>
<evidence type="ECO:0000259" key="1">
    <source>
        <dbReference type="SMART" id="SM00347"/>
    </source>
</evidence>
<dbReference type="RefSeq" id="WP_420041733.1">
    <property type="nucleotide sequence ID" value="NZ_CP128986.1"/>
</dbReference>
<evidence type="ECO:0000313" key="2">
    <source>
        <dbReference type="EMBL" id="WOC12503.1"/>
    </source>
</evidence>
<name>A0AA97GTX5_9ACTN</name>
<dbReference type="InterPro" id="IPR036390">
    <property type="entry name" value="WH_DNA-bd_sf"/>
</dbReference>
<dbReference type="EMBL" id="CP128986">
    <property type="protein sequence ID" value="WOC12503.1"/>
    <property type="molecule type" value="Genomic_DNA"/>
</dbReference>
<dbReference type="Gene3D" id="1.10.10.10">
    <property type="entry name" value="Winged helix-like DNA-binding domain superfamily/Winged helix DNA-binding domain"/>
    <property type="match status" value="1"/>
</dbReference>
<sequence>MTRLFSGAATEPGLKFALMIRDLNLALSRRSFPDLVELGLSQAQIPVLAAIDELPGSTGCELAEATHTTPQAVSQILTRLTECGMVRRESLGGRAMGHHLTDKGRTATHAARARFGDLTETFLTVLDDAEKAIMIDSLWRVLNAMVDDGDDKSTE</sequence>
<dbReference type="Pfam" id="PF12802">
    <property type="entry name" value="MarR_2"/>
    <property type="match status" value="1"/>
</dbReference>
<feature type="domain" description="HTH marR-type" evidence="1">
    <location>
        <begin position="33"/>
        <end position="131"/>
    </location>
</feature>
<dbReference type="PANTHER" id="PTHR39515">
    <property type="entry name" value="CONSERVED PROTEIN"/>
    <property type="match status" value="1"/>
</dbReference>
<dbReference type="PANTHER" id="PTHR39515:SF2">
    <property type="entry name" value="HTH-TYPE TRANSCRIPTIONAL REGULATOR RV0880"/>
    <property type="match status" value="1"/>
</dbReference>